<dbReference type="PROSITE" id="PS50294">
    <property type="entry name" value="WD_REPEATS_REGION"/>
    <property type="match status" value="2"/>
</dbReference>
<keyword evidence="3 7" id="KW-0853">WD repeat</keyword>
<gene>
    <name evidence="6" type="primary">ERB1</name>
    <name evidence="10" type="ORF">K450DRAFT_248037</name>
</gene>
<feature type="domain" description="BOP1 N-terminal" evidence="9">
    <location>
        <begin position="170"/>
        <end position="425"/>
    </location>
</feature>
<feature type="compositionally biased region" description="Acidic residues" evidence="8">
    <location>
        <begin position="52"/>
        <end position="130"/>
    </location>
</feature>
<sequence length="779" mass="89184">MRERRATTGFKVAGIATGKSNGAKSSRKEPIKSVNPKQTATKPKKRAAPAQEESDDDLEDFGNVEIDINSDEEDEEIDENDAEESDNEVEEFPEDQSEGEEEDVAADENEDEDEDDDYMAGDSLDEEDWNEEAKISQRPTKLPEIEANYDSDSSTEDVENTVGNVPMEWYDDFPHIGYDIDGKRVLRPAKGDELEKFLSTMDDPDSWRSVSVDKEGKDMVLNDEELDIIRRIQGGDIPDADYNPYEPTVEWFSSKKEVMPLSAAPEPKRRFIPSKWEAKKVMKIVRAIRTGRIVPRKPATEKPRFYNLWGDEDEPREDHIMHIPAPKMKLPEHDESYNPPEEYLPTEQEIKEWKDLDPEDRPKNYLPTKYNSLRQVPAYGRFIQERFERCLDLYLAPRVRKNRLNIDPDSLIPKLPSPKDLQPFPTQQSISYEGHTGRIRCFSLDPVGLYMISGSDDQTVRLWEISTGRCLNTWTFDGVIHSIAWNPNRELCLFAVSVGHGNVTLITPPRIGSPEQISLTDEYIQQGYAAMSTAGSDDKEARNPIPWVKPNAADQEKLGYRVHLSHTQAVKQITWHRKGDYFATVAPDAKNLAVLIHQITKYQTQAPFRKLKGLVQRVMFHPTKPLFFVATQLYVRVYNLMKQELIKTLQSGVKWISSLDVHPGGDNVIVGSYDKRLCWFDLDLSARPYKTLRYHSQAIRQVTFHRRYPLFASASDDGSIQIFHGMVYNDLLQNPLIVPVKILRGHQVVNSLGVLDIEFHPTQPWIVSSGADHSLRLWT</sequence>
<dbReference type="PANTHER" id="PTHR17605:SF0">
    <property type="entry name" value="RIBOSOME BIOGENESIS PROTEIN BOP1"/>
    <property type="match status" value="1"/>
</dbReference>
<dbReference type="Proteomes" id="UP001206595">
    <property type="component" value="Unassembled WGS sequence"/>
</dbReference>
<dbReference type="GO" id="GO:0005654">
    <property type="term" value="C:nucleoplasm"/>
    <property type="evidence" value="ECO:0007669"/>
    <property type="project" value="UniProtKB-SubCell"/>
</dbReference>
<evidence type="ECO:0000256" key="7">
    <source>
        <dbReference type="PROSITE-ProRule" id="PRU00221"/>
    </source>
</evidence>
<comment type="caution">
    <text evidence="10">The sequence shown here is derived from an EMBL/GenBank/DDBJ whole genome shotgun (WGS) entry which is preliminary data.</text>
</comment>
<keyword evidence="5 6" id="KW-0539">Nucleus</keyword>
<dbReference type="InterPro" id="IPR036322">
    <property type="entry name" value="WD40_repeat_dom_sf"/>
</dbReference>
<evidence type="ECO:0000256" key="2">
    <source>
        <dbReference type="ARBA" id="ARBA00022552"/>
    </source>
</evidence>
<evidence type="ECO:0000259" key="9">
    <source>
        <dbReference type="SMART" id="SM01035"/>
    </source>
</evidence>
<proteinExistence type="inferred from homology"/>
<dbReference type="InterPro" id="IPR001680">
    <property type="entry name" value="WD40_rpt"/>
</dbReference>
<evidence type="ECO:0000256" key="6">
    <source>
        <dbReference type="HAMAP-Rule" id="MF_03027"/>
    </source>
</evidence>
<evidence type="ECO:0000256" key="1">
    <source>
        <dbReference type="ARBA" id="ARBA00022517"/>
    </source>
</evidence>
<dbReference type="InterPro" id="IPR019775">
    <property type="entry name" value="WD40_repeat_CS"/>
</dbReference>
<keyword evidence="1 6" id="KW-0690">Ribosome biogenesis</keyword>
<dbReference type="InterPro" id="IPR015943">
    <property type="entry name" value="WD40/YVTN_repeat-like_dom_sf"/>
</dbReference>
<dbReference type="InterPro" id="IPR028598">
    <property type="entry name" value="BOP1/Erb1"/>
</dbReference>
<dbReference type="PROSITE" id="PS00678">
    <property type="entry name" value="WD_REPEATS_1"/>
    <property type="match status" value="1"/>
</dbReference>
<keyword evidence="4" id="KW-0677">Repeat</keyword>
<accession>A0AAD5HDL1</accession>
<dbReference type="SMART" id="SM00320">
    <property type="entry name" value="WD40"/>
    <property type="match status" value="7"/>
</dbReference>
<keyword evidence="11" id="KW-1185">Reference proteome</keyword>
<evidence type="ECO:0000313" key="10">
    <source>
        <dbReference type="EMBL" id="KAI8578268.1"/>
    </source>
</evidence>
<dbReference type="PROSITE" id="PS50082">
    <property type="entry name" value="WD_REPEATS_2"/>
    <property type="match status" value="3"/>
</dbReference>
<feature type="repeat" description="WD" evidence="7">
    <location>
        <begin position="432"/>
        <end position="473"/>
    </location>
</feature>
<comment type="similarity">
    <text evidence="6">Belongs to the WD repeat BOP1/ERB1 family.</text>
</comment>
<name>A0AAD5HDL1_UMBRA</name>
<feature type="repeat" description="WD" evidence="7">
    <location>
        <begin position="754"/>
        <end position="779"/>
    </location>
</feature>
<dbReference type="Pfam" id="PF00400">
    <property type="entry name" value="WD40"/>
    <property type="match status" value="4"/>
</dbReference>
<evidence type="ECO:0000256" key="3">
    <source>
        <dbReference type="ARBA" id="ARBA00022574"/>
    </source>
</evidence>
<feature type="compositionally biased region" description="Acidic residues" evidence="8">
    <location>
        <begin position="147"/>
        <end position="159"/>
    </location>
</feature>
<organism evidence="10 11">
    <name type="scientific">Umbelopsis ramanniana AG</name>
    <dbReference type="NCBI Taxonomy" id="1314678"/>
    <lineage>
        <taxon>Eukaryota</taxon>
        <taxon>Fungi</taxon>
        <taxon>Fungi incertae sedis</taxon>
        <taxon>Mucoromycota</taxon>
        <taxon>Mucoromycotina</taxon>
        <taxon>Umbelopsidomycetes</taxon>
        <taxon>Umbelopsidales</taxon>
        <taxon>Umbelopsidaceae</taxon>
        <taxon>Umbelopsis</taxon>
    </lineage>
</organism>
<reference evidence="10" key="1">
    <citation type="submission" date="2021-06" db="EMBL/GenBank/DDBJ databases">
        <authorList>
            <consortium name="DOE Joint Genome Institute"/>
            <person name="Mondo S.J."/>
            <person name="Amses K.R."/>
            <person name="Simmons D.R."/>
            <person name="Longcore J.E."/>
            <person name="Seto K."/>
            <person name="Alves G.H."/>
            <person name="Bonds A.E."/>
            <person name="Quandt C.A."/>
            <person name="Davis W.J."/>
            <person name="Chang Y."/>
            <person name="Letcher P.M."/>
            <person name="Powell M.J."/>
            <person name="Kuo A."/>
            <person name="Labutti K."/>
            <person name="Pangilinan J."/>
            <person name="Andreopoulos W."/>
            <person name="Tritt A."/>
            <person name="Riley R."/>
            <person name="Hundley H."/>
            <person name="Johnson J."/>
            <person name="Lipzen A."/>
            <person name="Barry K."/>
            <person name="Berbee M.L."/>
            <person name="Buchler N.E."/>
            <person name="Grigoriev I.V."/>
            <person name="Spatafora J.W."/>
            <person name="Stajich J.E."/>
            <person name="James T.Y."/>
        </authorList>
    </citation>
    <scope>NUCLEOTIDE SEQUENCE</scope>
    <source>
        <strain evidence="10">AG</strain>
    </source>
</reference>
<dbReference type="GO" id="GO:0070545">
    <property type="term" value="C:PeBoW complex"/>
    <property type="evidence" value="ECO:0007669"/>
    <property type="project" value="TreeGrafter"/>
</dbReference>
<evidence type="ECO:0000256" key="4">
    <source>
        <dbReference type="ARBA" id="ARBA00022737"/>
    </source>
</evidence>
<dbReference type="EMBL" id="MU620931">
    <property type="protein sequence ID" value="KAI8578268.1"/>
    <property type="molecule type" value="Genomic_DNA"/>
</dbReference>
<keyword evidence="2 6" id="KW-0698">rRNA processing</keyword>
<dbReference type="GO" id="GO:0000466">
    <property type="term" value="P:maturation of 5.8S rRNA from tricistronic rRNA transcript (SSU-rRNA, 5.8S rRNA, LSU-rRNA)"/>
    <property type="evidence" value="ECO:0007669"/>
    <property type="project" value="UniProtKB-UniRule"/>
</dbReference>
<dbReference type="SMART" id="SM01035">
    <property type="entry name" value="BOP1NT"/>
    <property type="match status" value="1"/>
</dbReference>
<dbReference type="SUPFAM" id="SSF50978">
    <property type="entry name" value="WD40 repeat-like"/>
    <property type="match status" value="1"/>
</dbReference>
<evidence type="ECO:0000256" key="5">
    <source>
        <dbReference type="ARBA" id="ARBA00023242"/>
    </source>
</evidence>
<dbReference type="HAMAP" id="MF_03027">
    <property type="entry name" value="BOP1"/>
    <property type="match status" value="1"/>
</dbReference>
<comment type="subunit">
    <text evidence="6">Component of the NOP7 complex, composed of ERB1, NOP7 and YTM1. Within the NOP7 complex ERB1 appears to interact directly with NOP7 and YTM1. The NOP7 complex also associates with the 66S pre-ribosome.</text>
</comment>
<feature type="repeat" description="WD" evidence="7">
    <location>
        <begin position="692"/>
        <end position="723"/>
    </location>
</feature>
<dbReference type="Gene3D" id="2.130.10.10">
    <property type="entry name" value="YVTN repeat-like/Quinoprotein amine dehydrogenase"/>
    <property type="match status" value="1"/>
</dbReference>
<dbReference type="GO" id="GO:0030687">
    <property type="term" value="C:preribosome, large subunit precursor"/>
    <property type="evidence" value="ECO:0007669"/>
    <property type="project" value="UniProtKB-UniRule"/>
</dbReference>
<dbReference type="PANTHER" id="PTHR17605">
    <property type="entry name" value="RIBOSOME BIOGENESIS PROTEIN BOP1 BLOCK OF PROLIFERATION 1 PROTEIN"/>
    <property type="match status" value="1"/>
</dbReference>
<dbReference type="InterPro" id="IPR012953">
    <property type="entry name" value="BOP1_N_dom"/>
</dbReference>
<dbReference type="GO" id="GO:0043021">
    <property type="term" value="F:ribonucleoprotein complex binding"/>
    <property type="evidence" value="ECO:0007669"/>
    <property type="project" value="UniProtKB-UniRule"/>
</dbReference>
<protein>
    <recommendedName>
        <fullName evidence="6">Ribosome biogenesis protein ERB1</fullName>
    </recommendedName>
    <alternativeName>
        <fullName evidence="6">Eukaryotic ribosome biogenesis protein 1</fullName>
    </alternativeName>
</protein>
<dbReference type="FunFam" id="2.130.10.10:FF:000061">
    <property type="entry name" value="Ribosome biogenesis protein BOP1 homolog"/>
    <property type="match status" value="1"/>
</dbReference>
<evidence type="ECO:0000313" key="11">
    <source>
        <dbReference type="Proteomes" id="UP001206595"/>
    </source>
</evidence>
<comment type="function">
    <text evidence="6">Component of the NOP7 complex, which is required for maturation of the 25S and 5.8S ribosomal RNAs and formation of the 60S ribosome.</text>
</comment>
<dbReference type="AlphaFoldDB" id="A0AAD5HDL1"/>
<dbReference type="GO" id="GO:0000463">
    <property type="term" value="P:maturation of LSU-rRNA from tricistronic rRNA transcript (SSU-rRNA, 5.8S rRNA, LSU-rRNA)"/>
    <property type="evidence" value="ECO:0007669"/>
    <property type="project" value="UniProtKB-UniRule"/>
</dbReference>
<evidence type="ECO:0000256" key="8">
    <source>
        <dbReference type="SAM" id="MobiDB-lite"/>
    </source>
</evidence>
<reference evidence="10" key="2">
    <citation type="journal article" date="2022" name="Proc. Natl. Acad. Sci. U.S.A.">
        <title>Diploid-dominant life cycles characterize the early evolution of Fungi.</title>
        <authorList>
            <person name="Amses K.R."/>
            <person name="Simmons D.R."/>
            <person name="Longcore J.E."/>
            <person name="Mondo S.J."/>
            <person name="Seto K."/>
            <person name="Jeronimo G.H."/>
            <person name="Bonds A.E."/>
            <person name="Quandt C.A."/>
            <person name="Davis W.J."/>
            <person name="Chang Y."/>
            <person name="Federici B.A."/>
            <person name="Kuo A."/>
            <person name="LaButti K."/>
            <person name="Pangilinan J."/>
            <person name="Andreopoulos W."/>
            <person name="Tritt A."/>
            <person name="Riley R."/>
            <person name="Hundley H."/>
            <person name="Johnson J."/>
            <person name="Lipzen A."/>
            <person name="Barry K."/>
            <person name="Lang B.F."/>
            <person name="Cuomo C.A."/>
            <person name="Buchler N.E."/>
            <person name="Grigoriev I.V."/>
            <person name="Spatafora J.W."/>
            <person name="Stajich J.E."/>
            <person name="James T.Y."/>
        </authorList>
    </citation>
    <scope>NUCLEOTIDE SEQUENCE</scope>
    <source>
        <strain evidence="10">AG</strain>
    </source>
</reference>
<feature type="region of interest" description="Disordered" evidence="8">
    <location>
        <begin position="1"/>
        <end position="159"/>
    </location>
</feature>
<dbReference type="Pfam" id="PF08145">
    <property type="entry name" value="BOP1NT"/>
    <property type="match status" value="1"/>
</dbReference>
<comment type="subcellular location">
    <subcellularLocation>
        <location evidence="6">Nucleus</location>
        <location evidence="6">Nucleolus</location>
    </subcellularLocation>
    <subcellularLocation>
        <location evidence="6">Nucleus</location>
        <location evidence="6">Nucleoplasm</location>
    </subcellularLocation>
</comment>